<evidence type="ECO:0000256" key="1">
    <source>
        <dbReference type="ARBA" id="ARBA00004202"/>
    </source>
</evidence>
<dbReference type="RefSeq" id="WP_115870849.1">
    <property type="nucleotide sequence ID" value="NZ_CP094725.1"/>
</dbReference>
<reference evidence="8 9" key="1">
    <citation type="journal article" date="2018" name="Vet. Microbiol.">
        <title>Characterisation of Staphylococcus felis isolated from cats using whole genome sequencing.</title>
        <authorList>
            <person name="Worthing K."/>
            <person name="Pang S."/>
            <person name="Trott D.J."/>
            <person name="Abraham S."/>
            <person name="Coombs G.W."/>
            <person name="Jordan D."/>
            <person name="McIntyre L."/>
            <person name="Davies M.R."/>
            <person name="Norris J."/>
        </authorList>
    </citation>
    <scope>NUCLEOTIDE SEQUENCE [LARGE SCALE GENOMIC DNA]</scope>
    <source>
        <strain evidence="8 9">F9</strain>
    </source>
</reference>
<feature type="domain" description="Glycosyl transferase family 1" evidence="7">
    <location>
        <begin position="753"/>
        <end position="889"/>
    </location>
</feature>
<dbReference type="InterPro" id="IPR043148">
    <property type="entry name" value="TagF_C"/>
</dbReference>
<keyword evidence="3" id="KW-1003">Cell membrane</keyword>
<dbReference type="InterPro" id="IPR051612">
    <property type="entry name" value="Teichoic_Acid_Biosynth"/>
</dbReference>
<dbReference type="SUPFAM" id="SSF53756">
    <property type="entry name" value="UDP-Glycosyltransferase/glycogen phosphorylase"/>
    <property type="match status" value="2"/>
</dbReference>
<evidence type="ECO:0000256" key="5">
    <source>
        <dbReference type="ARBA" id="ARBA00022944"/>
    </source>
</evidence>
<keyword evidence="6" id="KW-0472">Membrane</keyword>
<evidence type="ECO:0000256" key="6">
    <source>
        <dbReference type="ARBA" id="ARBA00023136"/>
    </source>
</evidence>
<dbReference type="PANTHER" id="PTHR37316:SF3">
    <property type="entry name" value="TEICHOIC ACID GLYCEROL-PHOSPHATE TRANSFERASE"/>
    <property type="match status" value="1"/>
</dbReference>
<name>A0A3E0IPP0_9STAP</name>
<dbReference type="GO" id="GO:0005886">
    <property type="term" value="C:plasma membrane"/>
    <property type="evidence" value="ECO:0007669"/>
    <property type="project" value="UniProtKB-SubCell"/>
</dbReference>
<keyword evidence="4 8" id="KW-0808">Transferase</keyword>
<dbReference type="InterPro" id="IPR001296">
    <property type="entry name" value="Glyco_trans_1"/>
</dbReference>
<dbReference type="Pfam" id="PF00534">
    <property type="entry name" value="Glycos_transf_1"/>
    <property type="match status" value="1"/>
</dbReference>
<comment type="subcellular location">
    <subcellularLocation>
        <location evidence="1">Cell membrane</location>
        <topology evidence="1">Peripheral membrane protein</topology>
    </subcellularLocation>
</comment>
<dbReference type="GO" id="GO:0019350">
    <property type="term" value="P:teichoic acid biosynthetic process"/>
    <property type="evidence" value="ECO:0007669"/>
    <property type="project" value="UniProtKB-KW"/>
</dbReference>
<evidence type="ECO:0000256" key="3">
    <source>
        <dbReference type="ARBA" id="ARBA00022475"/>
    </source>
</evidence>
<organism evidence="8 9">
    <name type="scientific">Staphylococcus felis</name>
    <dbReference type="NCBI Taxonomy" id="46127"/>
    <lineage>
        <taxon>Bacteria</taxon>
        <taxon>Bacillati</taxon>
        <taxon>Bacillota</taxon>
        <taxon>Bacilli</taxon>
        <taxon>Bacillales</taxon>
        <taxon>Staphylococcaceae</taxon>
        <taxon>Staphylococcus</taxon>
    </lineage>
</organism>
<dbReference type="GO" id="GO:0016757">
    <property type="term" value="F:glycosyltransferase activity"/>
    <property type="evidence" value="ECO:0007669"/>
    <property type="project" value="InterPro"/>
</dbReference>
<dbReference type="InterPro" id="IPR043149">
    <property type="entry name" value="TagF_N"/>
</dbReference>
<evidence type="ECO:0000256" key="4">
    <source>
        <dbReference type="ARBA" id="ARBA00022679"/>
    </source>
</evidence>
<protein>
    <submittedName>
        <fullName evidence="8">Glycosyl transferase family 1</fullName>
    </submittedName>
</protein>
<dbReference type="Proteomes" id="UP000256562">
    <property type="component" value="Unassembled WGS sequence"/>
</dbReference>
<comment type="caution">
    <text evidence="8">The sequence shown here is derived from an EMBL/GenBank/DDBJ whole genome shotgun (WGS) entry which is preliminary data.</text>
</comment>
<evidence type="ECO:0000259" key="7">
    <source>
        <dbReference type="Pfam" id="PF00534"/>
    </source>
</evidence>
<dbReference type="AlphaFoldDB" id="A0A3E0IPP0"/>
<comment type="similarity">
    <text evidence="2">Belongs to the CDP-glycerol glycerophosphotransferase family.</text>
</comment>
<dbReference type="Gene3D" id="3.40.50.11820">
    <property type="match status" value="1"/>
</dbReference>
<evidence type="ECO:0000313" key="8">
    <source>
        <dbReference type="EMBL" id="REH95493.1"/>
    </source>
</evidence>
<sequence length="918" mass="107933">MNKLNLDSKIKNYKNNSGKINYVNSRRNKKVKKNTIVLESVHGSSQGGHIYYLVESLLKQNKKAKIHVVVSNTNDISPFFKKRYSNRVKYVEHLSNDYYELLAIAEILINDTTFYPFFNKRPEQKYYIIWHGTPLKHMGKDMPKTIDLANVQRNFYMADRIYVNNDFTKDILARTHHLNNVYQGEMVVAPSPRNDIFFDYNLSKEIRAFYNLQNKKILVYMPTWRGNIGEVKSSTHLEHMFNYLEESLDDDTIVFAKLHPFEKMDISENYQKIKPFPKEFETYEFLAMSDGLITDYSSVMFDYANLNKPVILFTHDLEEYINERGLYEDITNYPFKQVSDIESLANEINQLSSDVNYYRINKRFNNYDGIDGSEIISKHILFNEDNDRIKVERLYNHKETVVILSGGFWNNGITTALINTLENIDTNERNYICFFNKNQIKPEHYFRLLNLPENVHFYPIAGEINGNFKDRLLYKQYIKNNNFNFKPFEKQLERIFKEEFSRMFGDLKIDYFIHYTGFERKAAAMLQYVDTKKAIWVHTDMFAEYKAKKNFNKRIIFDAYKKADKVVLVHNNLKKNLLKHVKGIKNKVITVNNFLGEQRTRRLSQENLFSTLNDVHVDYSFNNYNDLDYNSRYLDNKEKALNSLSKKYPEAKELIRKSQQTISDVFSEHNPNAVKSIRKQYLHANIKQQIINTYLDTSKEQYLKETFKHLYDINSEAIKSYYAESDVTMPLVAFHNEFRISKVKMLNAIFNPNVTVFINIGRYDYQKGHDKLINAFEKVYIDNPNVFLIMVCPHGPLKSQTIQWVRDSVAKDNIIILGGISNPYPLLKHCDAFVLSSNYEGLGLVVYEAMAVGTDAITVNLKETTEYIDNNQAIIVQNSEEGLVSGMKQKIYDNTVLNPFNFSYFNEKSIREFDQVFK</sequence>
<dbReference type="PANTHER" id="PTHR37316">
    <property type="entry name" value="TEICHOIC ACID GLYCEROL-PHOSPHATE PRIMASE"/>
    <property type="match status" value="1"/>
</dbReference>
<dbReference type="OrthoDB" id="9811865at2"/>
<accession>A0A3E0IPP0</accession>
<dbReference type="GO" id="GO:0047355">
    <property type="term" value="F:CDP-glycerol glycerophosphotransferase activity"/>
    <property type="evidence" value="ECO:0007669"/>
    <property type="project" value="InterPro"/>
</dbReference>
<keyword evidence="5" id="KW-0777">Teichoic acid biosynthesis</keyword>
<gene>
    <name evidence="8" type="ORF">DOS83_06365</name>
</gene>
<dbReference type="EMBL" id="QKXQ01000296">
    <property type="protein sequence ID" value="REH95493.1"/>
    <property type="molecule type" value="Genomic_DNA"/>
</dbReference>
<dbReference type="Pfam" id="PF04464">
    <property type="entry name" value="Glyphos_transf"/>
    <property type="match status" value="1"/>
</dbReference>
<evidence type="ECO:0000313" key="9">
    <source>
        <dbReference type="Proteomes" id="UP000256562"/>
    </source>
</evidence>
<dbReference type="Gene3D" id="3.40.50.12580">
    <property type="match status" value="1"/>
</dbReference>
<dbReference type="InterPro" id="IPR007554">
    <property type="entry name" value="Glycerophosphate_synth"/>
</dbReference>
<evidence type="ECO:0000256" key="2">
    <source>
        <dbReference type="ARBA" id="ARBA00010488"/>
    </source>
</evidence>
<proteinExistence type="inferred from homology"/>
<dbReference type="Gene3D" id="3.40.50.2000">
    <property type="entry name" value="Glycogen Phosphorylase B"/>
    <property type="match status" value="3"/>
</dbReference>